<gene>
    <name evidence="13" type="ORF">QCA50_003318</name>
</gene>
<dbReference type="PROSITE" id="PS50216">
    <property type="entry name" value="DHHC"/>
    <property type="match status" value="1"/>
</dbReference>
<keyword evidence="2 10" id="KW-0808">Transferase</keyword>
<feature type="transmembrane region" description="Helical" evidence="10">
    <location>
        <begin position="402"/>
        <end position="423"/>
    </location>
</feature>
<evidence type="ECO:0000256" key="8">
    <source>
        <dbReference type="ARBA" id="ARBA00023315"/>
    </source>
</evidence>
<feature type="compositionally biased region" description="Polar residues" evidence="11">
    <location>
        <begin position="206"/>
        <end position="216"/>
    </location>
</feature>
<evidence type="ECO:0000256" key="10">
    <source>
        <dbReference type="RuleBase" id="RU079119"/>
    </source>
</evidence>
<dbReference type="Pfam" id="PF01529">
    <property type="entry name" value="DHHC"/>
    <property type="match status" value="1"/>
</dbReference>
<comment type="catalytic activity">
    <reaction evidence="9 10">
        <text>L-cysteinyl-[protein] + hexadecanoyl-CoA = S-hexadecanoyl-L-cysteinyl-[protein] + CoA</text>
        <dbReference type="Rhea" id="RHEA:36683"/>
        <dbReference type="Rhea" id="RHEA-COMP:10131"/>
        <dbReference type="Rhea" id="RHEA-COMP:11032"/>
        <dbReference type="ChEBI" id="CHEBI:29950"/>
        <dbReference type="ChEBI" id="CHEBI:57287"/>
        <dbReference type="ChEBI" id="CHEBI:57379"/>
        <dbReference type="ChEBI" id="CHEBI:74151"/>
        <dbReference type="EC" id="2.3.1.225"/>
    </reaction>
</comment>
<evidence type="ECO:0000256" key="9">
    <source>
        <dbReference type="ARBA" id="ARBA00048048"/>
    </source>
</evidence>
<feature type="compositionally biased region" description="Polar residues" evidence="11">
    <location>
        <begin position="24"/>
        <end position="43"/>
    </location>
</feature>
<feature type="compositionally biased region" description="Polar residues" evidence="11">
    <location>
        <begin position="126"/>
        <end position="138"/>
    </location>
</feature>
<feature type="region of interest" description="Disordered" evidence="11">
    <location>
        <begin position="1"/>
        <end position="138"/>
    </location>
</feature>
<reference evidence="13 14" key="1">
    <citation type="submission" date="2022-09" db="EMBL/GenBank/DDBJ databases">
        <authorList>
            <person name="Palmer J.M."/>
        </authorList>
    </citation>
    <scope>NUCLEOTIDE SEQUENCE [LARGE SCALE GENOMIC DNA]</scope>
    <source>
        <strain evidence="13 14">DSM 7382</strain>
    </source>
</reference>
<dbReference type="EC" id="2.3.1.225" evidence="10"/>
<feature type="compositionally biased region" description="Pro residues" evidence="11">
    <location>
        <begin position="79"/>
        <end position="89"/>
    </location>
</feature>
<evidence type="ECO:0000256" key="11">
    <source>
        <dbReference type="SAM" id="MobiDB-lite"/>
    </source>
</evidence>
<evidence type="ECO:0000256" key="5">
    <source>
        <dbReference type="ARBA" id="ARBA00023136"/>
    </source>
</evidence>
<evidence type="ECO:0000256" key="1">
    <source>
        <dbReference type="ARBA" id="ARBA00004141"/>
    </source>
</evidence>
<feature type="compositionally biased region" description="Basic and acidic residues" evidence="11">
    <location>
        <begin position="228"/>
        <end position="247"/>
    </location>
</feature>
<evidence type="ECO:0000259" key="12">
    <source>
        <dbReference type="Pfam" id="PF01529"/>
    </source>
</evidence>
<comment type="similarity">
    <text evidence="10">Belongs to the DHHC palmitoyltransferase family.</text>
</comment>
<comment type="subcellular location">
    <subcellularLocation>
        <location evidence="1">Membrane</location>
        <topology evidence="1">Multi-pass membrane protein</topology>
    </subcellularLocation>
</comment>
<keyword evidence="8 10" id="KW-0012">Acyltransferase</keyword>
<feature type="transmembrane region" description="Helical" evidence="10">
    <location>
        <begin position="556"/>
        <end position="578"/>
    </location>
</feature>
<feature type="region of interest" description="Disordered" evidence="11">
    <location>
        <begin position="156"/>
        <end position="290"/>
    </location>
</feature>
<keyword evidence="14" id="KW-1185">Reference proteome</keyword>
<evidence type="ECO:0000256" key="3">
    <source>
        <dbReference type="ARBA" id="ARBA00022692"/>
    </source>
</evidence>
<feature type="compositionally biased region" description="Polar residues" evidence="11">
    <location>
        <begin position="1"/>
        <end position="10"/>
    </location>
</feature>
<evidence type="ECO:0000256" key="7">
    <source>
        <dbReference type="ARBA" id="ARBA00023288"/>
    </source>
</evidence>
<keyword evidence="6" id="KW-0564">Palmitate</keyword>
<sequence length="669" mass="72784">MANPHSLQSTHSRRIAAQLPFSPSPSTNSIGGSQRRNPTSPAKPSSLPPHIAPIVRSGSLASSRSRNVPSNVITSGEIPPLPTIPPSPTRPSAHGTFVPAISPTTSYFSHSRSNGPTSPPHIPTALQFQRPSSPGSIISSEAHALTPVNLGQLSKQYTRESDVSDSVNPSTEDLHHSFQPIQKTTLPKHSREPLLPSGSPRFNIPSRPSITVTSESYGGDSLPSAGGRVRDSFEKLFKRRQSSEIQRKAGPSKEYGGGSPHSPNHARSAQNSSPISLSTPHGRMTFETDDDGAYLTTSRYKGSSSPADASSISLTHMTFNPNPPLDMNPPLADTPIPNEKTGKPTRRYEVYPSQNRYFFRGRVLVGGDSPLAFLASLTVVIGITGVFFGTTCVWWWSNESPAVAAVGAYMCLLTISSMCATAFRDPGILPRDLDPDPPYAAPNGSQESLRAPLPRDLRVRAGTVRVKYCPTCRTYRPPRSSHCKMCDNCVDNCDHHCQWVNNCIGRRNYTTFFTFLFSGVLTLVLVICTTAIHLWLLTRHRYGLSFKQALGTSQGIGSAVAFMMSILVIWPVSALLAYHLRLLLLNVTTIEQIRNQAHKTLNSGPAPPNPFSHGNWRRNLLYVLCRPVGYSWLDARGLATEDKREINPGLLADDLQAAIEEGHGNGKGQ</sequence>
<dbReference type="Proteomes" id="UP001385951">
    <property type="component" value="Unassembled WGS sequence"/>
</dbReference>
<dbReference type="InterPro" id="IPR039859">
    <property type="entry name" value="PFA4/ZDH16/20/ERF2-like"/>
</dbReference>
<dbReference type="PANTHER" id="PTHR22883:SF488">
    <property type="entry name" value="PALMITOYLTRANSFERASE"/>
    <property type="match status" value="1"/>
</dbReference>
<name>A0AAW0GLX8_9APHY</name>
<comment type="domain">
    <text evidence="10">The DHHC domain is required for palmitoyltransferase activity.</text>
</comment>
<feature type="compositionally biased region" description="Polar residues" evidence="11">
    <location>
        <begin position="261"/>
        <end position="279"/>
    </location>
</feature>
<keyword evidence="4 10" id="KW-1133">Transmembrane helix</keyword>
<keyword evidence="7" id="KW-0449">Lipoprotein</keyword>
<evidence type="ECO:0000256" key="6">
    <source>
        <dbReference type="ARBA" id="ARBA00023139"/>
    </source>
</evidence>
<evidence type="ECO:0000313" key="14">
    <source>
        <dbReference type="Proteomes" id="UP001385951"/>
    </source>
</evidence>
<evidence type="ECO:0000256" key="4">
    <source>
        <dbReference type="ARBA" id="ARBA00022989"/>
    </source>
</evidence>
<feature type="transmembrane region" description="Helical" evidence="10">
    <location>
        <begin position="512"/>
        <end position="536"/>
    </location>
</feature>
<feature type="domain" description="Palmitoyltransferase DHHC" evidence="12">
    <location>
        <begin position="467"/>
        <end position="595"/>
    </location>
</feature>
<evidence type="ECO:0000313" key="13">
    <source>
        <dbReference type="EMBL" id="KAK7693746.1"/>
    </source>
</evidence>
<proteinExistence type="inferred from homology"/>
<accession>A0AAW0GLX8</accession>
<dbReference type="GO" id="GO:0005794">
    <property type="term" value="C:Golgi apparatus"/>
    <property type="evidence" value="ECO:0007669"/>
    <property type="project" value="TreeGrafter"/>
</dbReference>
<dbReference type="GO" id="GO:0016020">
    <property type="term" value="C:membrane"/>
    <property type="evidence" value="ECO:0007669"/>
    <property type="project" value="UniProtKB-SubCell"/>
</dbReference>
<dbReference type="EMBL" id="JASBNA010000003">
    <property type="protein sequence ID" value="KAK7693746.1"/>
    <property type="molecule type" value="Genomic_DNA"/>
</dbReference>
<feature type="compositionally biased region" description="Polar residues" evidence="11">
    <location>
        <begin position="102"/>
        <end position="116"/>
    </location>
</feature>
<keyword evidence="5 10" id="KW-0472">Membrane</keyword>
<dbReference type="AlphaFoldDB" id="A0AAW0GLX8"/>
<feature type="compositionally biased region" description="Polar residues" evidence="11">
    <location>
        <begin position="59"/>
        <end position="74"/>
    </location>
</feature>
<feature type="transmembrane region" description="Helical" evidence="10">
    <location>
        <begin position="371"/>
        <end position="396"/>
    </location>
</feature>
<organism evidence="13 14">
    <name type="scientific">Cerrena zonata</name>
    <dbReference type="NCBI Taxonomy" id="2478898"/>
    <lineage>
        <taxon>Eukaryota</taxon>
        <taxon>Fungi</taxon>
        <taxon>Dikarya</taxon>
        <taxon>Basidiomycota</taxon>
        <taxon>Agaricomycotina</taxon>
        <taxon>Agaricomycetes</taxon>
        <taxon>Polyporales</taxon>
        <taxon>Cerrenaceae</taxon>
        <taxon>Cerrena</taxon>
    </lineage>
</organism>
<dbReference type="PANTHER" id="PTHR22883">
    <property type="entry name" value="ZINC FINGER DHHC DOMAIN CONTAINING PROTEIN"/>
    <property type="match status" value="1"/>
</dbReference>
<evidence type="ECO:0000256" key="2">
    <source>
        <dbReference type="ARBA" id="ARBA00022679"/>
    </source>
</evidence>
<dbReference type="GO" id="GO:0006612">
    <property type="term" value="P:protein targeting to membrane"/>
    <property type="evidence" value="ECO:0007669"/>
    <property type="project" value="TreeGrafter"/>
</dbReference>
<keyword evidence="3 10" id="KW-0812">Transmembrane</keyword>
<dbReference type="InterPro" id="IPR001594">
    <property type="entry name" value="Palmitoyltrfase_DHHC"/>
</dbReference>
<dbReference type="GO" id="GO:0005783">
    <property type="term" value="C:endoplasmic reticulum"/>
    <property type="evidence" value="ECO:0007669"/>
    <property type="project" value="TreeGrafter"/>
</dbReference>
<protein>
    <recommendedName>
        <fullName evidence="10">Palmitoyltransferase</fullName>
        <ecNumber evidence="10">2.3.1.225</ecNumber>
    </recommendedName>
</protein>
<dbReference type="GO" id="GO:0019706">
    <property type="term" value="F:protein-cysteine S-palmitoyltransferase activity"/>
    <property type="evidence" value="ECO:0007669"/>
    <property type="project" value="UniProtKB-EC"/>
</dbReference>
<comment type="caution">
    <text evidence="13">The sequence shown here is derived from an EMBL/GenBank/DDBJ whole genome shotgun (WGS) entry which is preliminary data.</text>
</comment>